<protein>
    <recommendedName>
        <fullName evidence="6">tRNA modification GTPase MnmE</fullName>
        <ecNumber evidence="6">3.6.-.-</ecNumber>
    </recommendedName>
</protein>
<evidence type="ECO:0000313" key="10">
    <source>
        <dbReference type="Proteomes" id="UP001497533"/>
    </source>
</evidence>
<dbReference type="Pfam" id="PF10396">
    <property type="entry name" value="TrmE_N"/>
    <property type="match status" value="1"/>
</dbReference>
<reference evidence="9" key="1">
    <citation type="submission" date="2024-04" db="EMBL/GenBank/DDBJ databases">
        <authorList>
            <person name="Manzano-Marin A."/>
            <person name="Manzano-Marin A."/>
            <person name="Alejandro Manzano Marin A."/>
        </authorList>
    </citation>
    <scope>NUCLEOTIDE SEQUENCE [LARGE SCALE GENOMIC DNA]</scope>
    <source>
        <strain evidence="9">TABTEA</strain>
    </source>
</reference>
<feature type="binding site" evidence="6">
    <location>
        <position position="227"/>
    </location>
    <ligand>
        <name>K(+)</name>
        <dbReference type="ChEBI" id="CHEBI:29103"/>
    </ligand>
</feature>
<comment type="cofactor">
    <cofactor evidence="6">
        <name>K(+)</name>
        <dbReference type="ChEBI" id="CHEBI:29103"/>
    </cofactor>
    <text evidence="6">Binds 1 potassium ion per subunit.</text>
</comment>
<comment type="subcellular location">
    <subcellularLocation>
        <location evidence="6">Cytoplasm</location>
    </subcellularLocation>
</comment>
<dbReference type="GO" id="GO:0016787">
    <property type="term" value="F:hydrolase activity"/>
    <property type="evidence" value="ECO:0007669"/>
    <property type="project" value="UniProtKB-KW"/>
</dbReference>
<comment type="subunit">
    <text evidence="6">Homodimer. Heterotetramer of two MnmE and two MnmG subunits.</text>
</comment>
<evidence type="ECO:0000313" key="9">
    <source>
        <dbReference type="EMBL" id="CAL1328970.1"/>
    </source>
</evidence>
<feature type="binding site" evidence="6">
    <location>
        <position position="24"/>
    </location>
    <ligand>
        <name>(6S)-5-formyl-5,6,7,8-tetrahydrofolate</name>
        <dbReference type="ChEBI" id="CHEBI:57457"/>
    </ligand>
</feature>
<name>A0ABM9NNC0_9GAMM</name>
<keyword evidence="6" id="KW-0963">Cytoplasm</keyword>
<feature type="binding site" evidence="6">
    <location>
        <position position="248"/>
    </location>
    <ligand>
        <name>K(+)</name>
        <dbReference type="ChEBI" id="CHEBI:29103"/>
    </ligand>
</feature>
<dbReference type="NCBIfam" id="TIGR00450">
    <property type="entry name" value="mnmE_trmE_thdF"/>
    <property type="match status" value="1"/>
</dbReference>
<dbReference type="InterPro" id="IPR027417">
    <property type="entry name" value="P-loop_NTPase"/>
</dbReference>
<feature type="binding site" evidence="6">
    <location>
        <position position="121"/>
    </location>
    <ligand>
        <name>(6S)-5-formyl-5,6,7,8-tetrahydrofolate</name>
        <dbReference type="ChEBI" id="CHEBI:57457"/>
    </ligand>
</feature>
<dbReference type="Gene3D" id="1.20.120.430">
    <property type="entry name" value="tRNA modification GTPase MnmE domain 2"/>
    <property type="match status" value="1"/>
</dbReference>
<dbReference type="SUPFAM" id="SSF52540">
    <property type="entry name" value="P-loop containing nucleoside triphosphate hydrolases"/>
    <property type="match status" value="1"/>
</dbReference>
<keyword evidence="6" id="KW-0479">Metal-binding</keyword>
<feature type="binding site" evidence="6">
    <location>
        <position position="231"/>
    </location>
    <ligand>
        <name>Mg(2+)</name>
        <dbReference type="ChEBI" id="CHEBI:18420"/>
    </ligand>
</feature>
<feature type="binding site" evidence="6">
    <location>
        <position position="251"/>
    </location>
    <ligand>
        <name>K(+)</name>
        <dbReference type="ChEBI" id="CHEBI:29103"/>
    </ligand>
</feature>
<feature type="binding site" evidence="6">
    <location>
        <begin position="246"/>
        <end position="252"/>
    </location>
    <ligand>
        <name>GTP</name>
        <dbReference type="ChEBI" id="CHEBI:37565"/>
    </ligand>
</feature>
<evidence type="ECO:0000256" key="7">
    <source>
        <dbReference type="RuleBase" id="RU003313"/>
    </source>
</evidence>
<keyword evidence="6" id="KW-0460">Magnesium</keyword>
<sequence length="453" mass="51003">MKYINDTIVAQITPVSRGGVGIIRVSGCKVKTVSNKILKKIPKPRYADYIPFFDDNDIVIDHGIAIYFPSPNSFTGEDVLELHGHGGLIVLNLILKRILDINEVRIANPGEFCERAFLNKKIDLIQAEAISDLIEANSEQAVRSAIKSLQGVFSSNIYKLVNMLKELRIYIEGSIDFSEQENTYLLNNEIKYKLNKIILFLKNILSQTKKGILLREGINIVIAGSPNAGKSSLLNTLVGSDVAIVTDIAGTTRDILCEHIYINGIQINIFDSAGLCNPNNEVERIGVERALNIIKRADRILYVVDSTVTSKNEFQFCSEFIDCLSYKIPITIIRNKIDLTGEDVKIENKEYPTIYMSVRECNGINILYEHLKSIVSFNNDNEGVFIARERHLQALKSAYIYLSNCYEEIITNNSYELIAEELRLAQNELNKITGKYTSDDLLHSIFSNFCIGK</sequence>
<dbReference type="CDD" id="cd14858">
    <property type="entry name" value="TrmE_N"/>
    <property type="match status" value="1"/>
</dbReference>
<dbReference type="Pfam" id="PF01926">
    <property type="entry name" value="MMR_HSR1"/>
    <property type="match status" value="1"/>
</dbReference>
<dbReference type="SUPFAM" id="SSF116878">
    <property type="entry name" value="TrmE connector domain"/>
    <property type="match status" value="1"/>
</dbReference>
<comment type="similarity">
    <text evidence="1 6 7">Belongs to the TRAFAC class TrmE-Era-EngA-EngB-Septin-like GTPase superfamily. TrmE GTPase family.</text>
</comment>
<evidence type="ECO:0000256" key="1">
    <source>
        <dbReference type="ARBA" id="ARBA00011043"/>
    </source>
</evidence>
<evidence type="ECO:0000259" key="8">
    <source>
        <dbReference type="PROSITE" id="PS51709"/>
    </source>
</evidence>
<dbReference type="Gene3D" id="3.30.1360.120">
    <property type="entry name" value="Probable tRNA modification gtpase trme, domain 1"/>
    <property type="match status" value="1"/>
</dbReference>
<dbReference type="EMBL" id="OZ034688">
    <property type="protein sequence ID" value="CAL1328970.1"/>
    <property type="molecule type" value="Genomic_DNA"/>
</dbReference>
<dbReference type="CDD" id="cd04164">
    <property type="entry name" value="trmE"/>
    <property type="match status" value="1"/>
</dbReference>
<feature type="binding site" evidence="6">
    <location>
        <position position="246"/>
    </location>
    <ligand>
        <name>K(+)</name>
        <dbReference type="ChEBI" id="CHEBI:29103"/>
    </ligand>
</feature>
<feature type="binding site" evidence="6">
    <location>
        <begin position="271"/>
        <end position="274"/>
    </location>
    <ligand>
        <name>GTP</name>
        <dbReference type="ChEBI" id="CHEBI:37565"/>
    </ligand>
</feature>
<feature type="binding site" evidence="6">
    <location>
        <begin position="227"/>
        <end position="232"/>
    </location>
    <ligand>
        <name>GTP</name>
        <dbReference type="ChEBI" id="CHEBI:37565"/>
    </ligand>
</feature>
<dbReference type="InterPro" id="IPR027368">
    <property type="entry name" value="MnmE_dom2"/>
</dbReference>
<dbReference type="InterPro" id="IPR031168">
    <property type="entry name" value="G_TrmE"/>
</dbReference>
<keyword evidence="5 6" id="KW-0342">GTP-binding</keyword>
<feature type="binding site" evidence="6">
    <location>
        <position position="453"/>
    </location>
    <ligand>
        <name>(6S)-5-formyl-5,6,7,8-tetrahydrofolate</name>
        <dbReference type="ChEBI" id="CHEBI:57457"/>
    </ligand>
</feature>
<keyword evidence="3 6" id="KW-0547">Nucleotide-binding</keyword>
<dbReference type="InterPro" id="IPR005225">
    <property type="entry name" value="Small_GTP-bd"/>
</dbReference>
<feature type="domain" description="TrmE-type G" evidence="8">
    <location>
        <begin position="217"/>
        <end position="376"/>
    </location>
</feature>
<evidence type="ECO:0000256" key="2">
    <source>
        <dbReference type="ARBA" id="ARBA00022694"/>
    </source>
</evidence>
<keyword evidence="6 9" id="KW-0378">Hydrolase</keyword>
<comment type="caution">
    <text evidence="6">Lacks conserved residue(s) required for the propagation of feature annotation.</text>
</comment>
<feature type="binding site" evidence="6">
    <location>
        <position position="252"/>
    </location>
    <ligand>
        <name>Mg(2+)</name>
        <dbReference type="ChEBI" id="CHEBI:18420"/>
    </ligand>
</feature>
<accession>A0ABM9NNC0</accession>
<dbReference type="PROSITE" id="PS51709">
    <property type="entry name" value="G_TRME"/>
    <property type="match status" value="1"/>
</dbReference>
<dbReference type="Proteomes" id="UP001497533">
    <property type="component" value="Chromosome"/>
</dbReference>
<dbReference type="HAMAP" id="MF_00379">
    <property type="entry name" value="GTPase_MnmE"/>
    <property type="match status" value="1"/>
</dbReference>
<evidence type="ECO:0000256" key="3">
    <source>
        <dbReference type="ARBA" id="ARBA00022741"/>
    </source>
</evidence>
<dbReference type="InterPro" id="IPR004520">
    <property type="entry name" value="GTPase_MnmE"/>
</dbReference>
<evidence type="ECO:0000256" key="4">
    <source>
        <dbReference type="ARBA" id="ARBA00022958"/>
    </source>
</evidence>
<dbReference type="NCBIfam" id="NF003661">
    <property type="entry name" value="PRK05291.1-3"/>
    <property type="match status" value="1"/>
</dbReference>
<dbReference type="PANTHER" id="PTHR42714:SF2">
    <property type="entry name" value="TRNA MODIFICATION GTPASE GTPBP3, MITOCHONDRIAL"/>
    <property type="match status" value="1"/>
</dbReference>
<dbReference type="PRINTS" id="PR00326">
    <property type="entry name" value="GTP1OBG"/>
</dbReference>
<keyword evidence="2 6" id="KW-0819">tRNA processing</keyword>
<dbReference type="Gene3D" id="3.40.50.300">
    <property type="entry name" value="P-loop containing nucleotide triphosphate hydrolases"/>
    <property type="match status" value="1"/>
</dbReference>
<evidence type="ECO:0000256" key="5">
    <source>
        <dbReference type="ARBA" id="ARBA00023134"/>
    </source>
</evidence>
<dbReference type="NCBIfam" id="TIGR00231">
    <property type="entry name" value="small_GTP"/>
    <property type="match status" value="1"/>
</dbReference>
<dbReference type="InterPro" id="IPR027266">
    <property type="entry name" value="TrmE/GcvT-like"/>
</dbReference>
<keyword evidence="4 6" id="KW-0630">Potassium</keyword>
<comment type="function">
    <text evidence="6">Exhibits a very high intrinsic GTPase hydrolysis rate. Involved in the addition of a carboxymethylaminomethyl (cmnm) group at the wobble position (U34) of certain tRNAs, forming tRNA-cmnm(5)s(2)U34.</text>
</comment>
<gene>
    <name evidence="6 9" type="primary">mnmE</name>
    <name evidence="6" type="synonym">trmE</name>
    <name evidence="9" type="ORF">PRHACTZTBTEA_030</name>
</gene>
<keyword evidence="10" id="KW-1185">Reference proteome</keyword>
<dbReference type="Pfam" id="PF12631">
    <property type="entry name" value="MnmE_helical"/>
    <property type="match status" value="1"/>
</dbReference>
<proteinExistence type="inferred from homology"/>
<feature type="binding site" evidence="6">
    <location>
        <position position="81"/>
    </location>
    <ligand>
        <name>(6S)-5-formyl-5,6,7,8-tetrahydrofolate</name>
        <dbReference type="ChEBI" id="CHEBI:57457"/>
    </ligand>
</feature>
<dbReference type="InterPro" id="IPR025867">
    <property type="entry name" value="MnmE_helical"/>
</dbReference>
<dbReference type="InterPro" id="IPR018948">
    <property type="entry name" value="GTP-bd_TrmE_N"/>
</dbReference>
<dbReference type="EC" id="3.6.-.-" evidence="6"/>
<dbReference type="PANTHER" id="PTHR42714">
    <property type="entry name" value="TRNA MODIFICATION GTPASE GTPBP3"/>
    <property type="match status" value="1"/>
</dbReference>
<evidence type="ECO:0000256" key="6">
    <source>
        <dbReference type="HAMAP-Rule" id="MF_00379"/>
    </source>
</evidence>
<dbReference type="InterPro" id="IPR006073">
    <property type="entry name" value="GTP-bd"/>
</dbReference>
<organism evidence="9 10">
    <name type="scientific">Candidatus Providencia siddallii</name>
    <dbReference type="NCBI Taxonomy" id="1715285"/>
    <lineage>
        <taxon>Bacteria</taxon>
        <taxon>Pseudomonadati</taxon>
        <taxon>Pseudomonadota</taxon>
        <taxon>Gammaproteobacteria</taxon>
        <taxon>Enterobacterales</taxon>
        <taxon>Morganellaceae</taxon>
        <taxon>Providencia</taxon>
    </lineage>
</organism>